<comment type="caution">
    <text evidence="1">The sequence shown here is derived from an EMBL/GenBank/DDBJ whole genome shotgun (WGS) entry which is preliminary data.</text>
</comment>
<dbReference type="InterPro" id="IPR025447">
    <property type="entry name" value="DUF4192"/>
</dbReference>
<evidence type="ECO:0008006" key="3">
    <source>
        <dbReference type="Google" id="ProtNLM"/>
    </source>
</evidence>
<organism evidence="1 2">
    <name type="scientific">Paractinoplanes ferrugineus</name>
    <dbReference type="NCBI Taxonomy" id="113564"/>
    <lineage>
        <taxon>Bacteria</taxon>
        <taxon>Bacillati</taxon>
        <taxon>Actinomycetota</taxon>
        <taxon>Actinomycetes</taxon>
        <taxon>Micromonosporales</taxon>
        <taxon>Micromonosporaceae</taxon>
        <taxon>Paractinoplanes</taxon>
    </lineage>
</organism>
<dbReference type="AlphaFoldDB" id="A0A919J559"/>
<accession>A0A919J559</accession>
<evidence type="ECO:0000313" key="2">
    <source>
        <dbReference type="Proteomes" id="UP000598174"/>
    </source>
</evidence>
<dbReference type="Proteomes" id="UP000598174">
    <property type="component" value="Unassembled WGS sequence"/>
</dbReference>
<proteinExistence type="predicted"/>
<dbReference type="EMBL" id="BOMM01000052">
    <property type="protein sequence ID" value="GIE14183.1"/>
    <property type="molecule type" value="Genomic_DNA"/>
</dbReference>
<sequence length="313" mass="33328">MLDPAPSVVHGPADLLTTIPYVLGHHPHDSIVVVFVTGDGRLTCGLSVDRQAPDEFIIDQSSTAAARADANRAFIVGYGPLSDRNRLIGLADSLHMAVTVKACLLVDDGRYFCLNGGCPCTPEHGAVLDPAGSVIAAEMTLSGRVALPSREHFDSFIEPDPDAQARTSAALNSVMELLPDPVAVVHTSLDIASAGDRLSDEQVAYLAVALQDNNGRSAAWVATTGETWQHNLWLDLVRRVPEHCVAAPANLVAWNAWRRSEPALAWAALSKAVHALPDNTMSHLIGAVLTAGINPATLPWPLPEGTDLEVLFR</sequence>
<reference evidence="1" key="1">
    <citation type="submission" date="2021-01" db="EMBL/GenBank/DDBJ databases">
        <title>Whole genome shotgun sequence of Actinoplanes ferrugineus NBRC 15555.</title>
        <authorList>
            <person name="Komaki H."/>
            <person name="Tamura T."/>
        </authorList>
    </citation>
    <scope>NUCLEOTIDE SEQUENCE</scope>
    <source>
        <strain evidence="1">NBRC 15555</strain>
    </source>
</reference>
<dbReference type="Pfam" id="PF13830">
    <property type="entry name" value="DUF4192"/>
    <property type="match status" value="1"/>
</dbReference>
<name>A0A919J559_9ACTN</name>
<protein>
    <recommendedName>
        <fullName evidence="3">DUF4192 domain-containing protein</fullName>
    </recommendedName>
</protein>
<gene>
    <name evidence="1" type="ORF">Afe05nite_60230</name>
</gene>
<keyword evidence="2" id="KW-1185">Reference proteome</keyword>
<evidence type="ECO:0000313" key="1">
    <source>
        <dbReference type="EMBL" id="GIE14183.1"/>
    </source>
</evidence>